<organism evidence="2">
    <name type="scientific">Neospora caninum (strain Liverpool)</name>
    <dbReference type="NCBI Taxonomy" id="572307"/>
    <lineage>
        <taxon>Eukaryota</taxon>
        <taxon>Sar</taxon>
        <taxon>Alveolata</taxon>
        <taxon>Apicomplexa</taxon>
        <taxon>Conoidasida</taxon>
        <taxon>Coccidia</taxon>
        <taxon>Eucoccidiorida</taxon>
        <taxon>Eimeriorina</taxon>
        <taxon>Sarcocystidae</taxon>
        <taxon>Neospora</taxon>
    </lineage>
</organism>
<reference evidence="2" key="1">
    <citation type="journal article" date="2015" name="PLoS ONE">
        <title>Comprehensive Evaluation of Toxoplasma gondii VEG and Neospora caninum LIV Genomes with Tachyzoite Stage Transcriptome and Proteome Defines Novel Transcript Features.</title>
        <authorList>
            <person name="Ramaprasad A."/>
            <person name="Mourier T."/>
            <person name="Naeem R."/>
            <person name="Malas T.B."/>
            <person name="Moussa E."/>
            <person name="Panigrahi A."/>
            <person name="Vermont S.J."/>
            <person name="Otto T.D."/>
            <person name="Wastling J."/>
            <person name="Pain A."/>
        </authorList>
    </citation>
    <scope>NUCLEOTIDE SEQUENCE</scope>
    <source>
        <strain evidence="2">Liverpool</strain>
    </source>
</reference>
<evidence type="ECO:0000313" key="2">
    <source>
        <dbReference type="EMBL" id="CEL71246.1"/>
    </source>
</evidence>
<feature type="region of interest" description="Disordered" evidence="1">
    <location>
        <begin position="25"/>
        <end position="49"/>
    </location>
</feature>
<evidence type="ECO:0000256" key="1">
    <source>
        <dbReference type="SAM" id="MobiDB-lite"/>
    </source>
</evidence>
<proteinExistence type="predicted"/>
<dbReference type="AlphaFoldDB" id="A0A0F7UQD6"/>
<sequence>MILIESSVFCVEATPAALMTGEIMHREQADEGRGRRRRLTGECPRGDENEFRSHWEAQESIQVWETNKGTVV</sequence>
<dbReference type="EMBL" id="LN714488">
    <property type="protein sequence ID" value="CEL71246.1"/>
    <property type="molecule type" value="Genomic_DNA"/>
</dbReference>
<accession>A0A0F7UQD6</accession>
<gene>
    <name evidence="2" type="ORF">BN1204_069070</name>
</gene>
<protein>
    <submittedName>
        <fullName evidence="2">Uncharacterized protein</fullName>
    </submittedName>
</protein>
<name>A0A0F7UQD6_NEOCL</name>